<keyword evidence="2" id="KW-0964">Secreted</keyword>
<keyword evidence="4 7" id="KW-0732">Signal</keyword>
<protein>
    <recommendedName>
        <fullName evidence="9">Triabin</fullName>
    </recommendedName>
</protein>
<dbReference type="Pfam" id="PF03973">
    <property type="entry name" value="Triabin"/>
    <property type="match status" value="1"/>
</dbReference>
<dbReference type="CDD" id="cd19423">
    <property type="entry name" value="lipocalin_LTBP1-like"/>
    <property type="match status" value="1"/>
</dbReference>
<evidence type="ECO:0000256" key="6">
    <source>
        <dbReference type="ARBA" id="ARBA00034121"/>
    </source>
</evidence>
<organism evidence="8">
    <name type="scientific">Triatoma dimidiata</name>
    <name type="common">Kissing bug</name>
    <name type="synonym">Meccus dimidiatus</name>
    <dbReference type="NCBI Taxonomy" id="72491"/>
    <lineage>
        <taxon>Eukaryota</taxon>
        <taxon>Metazoa</taxon>
        <taxon>Ecdysozoa</taxon>
        <taxon>Arthropoda</taxon>
        <taxon>Hexapoda</taxon>
        <taxon>Insecta</taxon>
        <taxon>Pterygota</taxon>
        <taxon>Neoptera</taxon>
        <taxon>Paraneoptera</taxon>
        <taxon>Hemiptera</taxon>
        <taxon>Heteroptera</taxon>
        <taxon>Panheteroptera</taxon>
        <taxon>Cimicomorpha</taxon>
        <taxon>Reduviidae</taxon>
        <taxon>Triatominae</taxon>
        <taxon>Triatoma</taxon>
    </lineage>
</organism>
<evidence type="ECO:0000256" key="5">
    <source>
        <dbReference type="ARBA" id="ARBA00023240"/>
    </source>
</evidence>
<dbReference type="AlphaFoldDB" id="D1MWE6"/>
<proteinExistence type="evidence at transcript level"/>
<dbReference type="InterPro" id="IPR005657">
    <property type="entry name" value="Triabi/Procalin"/>
</dbReference>
<sequence length="199" mass="22792">MKTIIALTFIGILTYAFAEEPSNDKKCGYKPMENFDSTRYLQITTPLYSTQAKPKSNYTVCREFRSIKKSGDKVDTNIHGYYKDRGKIFNYELLCSTTWESFNKGQYLSVCEVLKDTDVEGPLISSFEQHMSVIHTDYDSYAILYICISDESGIEENVVVLEKDPGASNEAVTTALRNNDMDLTEFFPWNYAYCQNQEA</sequence>
<accession>D1MWE6</accession>
<evidence type="ECO:0000313" key="8">
    <source>
        <dbReference type="EMBL" id="BAI50847.1"/>
    </source>
</evidence>
<dbReference type="SUPFAM" id="SSF50814">
    <property type="entry name" value="Lipocalins"/>
    <property type="match status" value="1"/>
</dbReference>
<dbReference type="Gene3D" id="2.40.128.20">
    <property type="match status" value="1"/>
</dbReference>
<evidence type="ECO:0000256" key="3">
    <source>
        <dbReference type="ARBA" id="ARBA00022656"/>
    </source>
</evidence>
<evidence type="ECO:0008006" key="9">
    <source>
        <dbReference type="Google" id="ProtNLM"/>
    </source>
</evidence>
<evidence type="ECO:0000256" key="2">
    <source>
        <dbReference type="ARBA" id="ARBA00022525"/>
    </source>
</evidence>
<keyword evidence="5" id="KW-1199">Hemostasis impairing toxin</keyword>
<reference evidence="8" key="1">
    <citation type="journal article" date="2010" name="Infect. Genet. Evol.">
        <title>A repertoire of the dominant transcripts from the salivary glands of the blood-sucking bug, Triatoma dimidiata, a vector of Chagas disease.</title>
        <authorList>
            <person name="Kato H."/>
            <person name="Jochim R.C."/>
            <person name="Gomez E.A."/>
            <person name="Sakoda R."/>
            <person name="Iwata H."/>
            <person name="Valenzuela J.G."/>
            <person name="Hashiguchi Y."/>
        </authorList>
    </citation>
    <scope>NUCLEOTIDE SEQUENCE</scope>
    <source>
        <tissue evidence="8">Salivary gland</tissue>
    </source>
</reference>
<comment type="similarity">
    <text evidence="6">Belongs to the calycin superfamily. Triabin family.</text>
</comment>
<comment type="subcellular location">
    <subcellularLocation>
        <location evidence="1">Secreted</location>
    </subcellularLocation>
</comment>
<feature type="signal peptide" evidence="7">
    <location>
        <begin position="1"/>
        <end position="18"/>
    </location>
</feature>
<dbReference type="GO" id="GO:0090729">
    <property type="term" value="F:toxin activity"/>
    <property type="evidence" value="ECO:0007669"/>
    <property type="project" value="UniProtKB-KW"/>
</dbReference>
<name>D1MWE6_TRIDM</name>
<evidence type="ECO:0000256" key="7">
    <source>
        <dbReference type="SAM" id="SignalP"/>
    </source>
</evidence>
<dbReference type="GO" id="GO:0030682">
    <property type="term" value="P:symbiont-mediated perturbation of host defenses"/>
    <property type="evidence" value="ECO:0007669"/>
    <property type="project" value="InterPro"/>
</dbReference>
<keyword evidence="3" id="KW-0800">Toxin</keyword>
<evidence type="ECO:0000256" key="4">
    <source>
        <dbReference type="ARBA" id="ARBA00022729"/>
    </source>
</evidence>
<dbReference type="EMBL" id="AB470397">
    <property type="protein sequence ID" value="BAI50847.1"/>
    <property type="molecule type" value="mRNA"/>
</dbReference>
<dbReference type="InterPro" id="IPR012674">
    <property type="entry name" value="Calycin"/>
</dbReference>
<evidence type="ECO:0000256" key="1">
    <source>
        <dbReference type="ARBA" id="ARBA00004613"/>
    </source>
</evidence>
<feature type="chain" id="PRO_5003024429" description="Triabin" evidence="7">
    <location>
        <begin position="19"/>
        <end position="199"/>
    </location>
</feature>
<dbReference type="GO" id="GO:0005576">
    <property type="term" value="C:extracellular region"/>
    <property type="evidence" value="ECO:0007669"/>
    <property type="project" value="UniProtKB-SubCell"/>
</dbReference>